<dbReference type="Proteomes" id="UP000245433">
    <property type="component" value="Unassembled WGS sequence"/>
</dbReference>
<evidence type="ECO:0000313" key="1">
    <source>
        <dbReference type="EMBL" id="PVY83705.1"/>
    </source>
</evidence>
<proteinExistence type="predicted"/>
<organism evidence="1 2">
    <name type="scientific">Convivina intestini</name>
    <dbReference type="NCBI Taxonomy" id="1505726"/>
    <lineage>
        <taxon>Bacteria</taxon>
        <taxon>Bacillati</taxon>
        <taxon>Bacillota</taxon>
        <taxon>Bacilli</taxon>
        <taxon>Lactobacillales</taxon>
        <taxon>Lactobacillaceae</taxon>
        <taxon>Convivina</taxon>
    </lineage>
</organism>
<name>A0A2U1D7Q0_9LACO</name>
<comment type="caution">
    <text evidence="1">The sequence shown here is derived from an EMBL/GenBank/DDBJ whole genome shotgun (WGS) entry which is preliminary data.</text>
</comment>
<sequence length="61" mass="7181">MVVRNDNVVIKIDSTNQVERLRKIFKPTKTEANEKAKRVGERFRNAHTSVLRFKSSLEHEE</sequence>
<evidence type="ECO:0000313" key="2">
    <source>
        <dbReference type="Proteomes" id="UP000245433"/>
    </source>
</evidence>
<protein>
    <submittedName>
        <fullName evidence="1">Uncharacterized protein</fullName>
    </submittedName>
</protein>
<dbReference type="AlphaFoldDB" id="A0A2U1D7Q0"/>
<accession>A0A2U1D7Q0</accession>
<keyword evidence="2" id="KW-1185">Reference proteome</keyword>
<gene>
    <name evidence="1" type="ORF">C7384_10615</name>
</gene>
<reference evidence="1 2" key="1">
    <citation type="submission" date="2018-04" db="EMBL/GenBank/DDBJ databases">
        <title>Genomic Encyclopedia of Type Strains, Phase IV (KMG-IV): sequencing the most valuable type-strain genomes for metagenomic binning, comparative biology and taxonomic classification.</title>
        <authorList>
            <person name="Goeker M."/>
        </authorList>
    </citation>
    <scope>NUCLEOTIDE SEQUENCE [LARGE SCALE GENOMIC DNA]</scope>
    <source>
        <strain evidence="1 2">DSM 28795</strain>
    </source>
</reference>
<dbReference type="EMBL" id="QEKT01000006">
    <property type="protein sequence ID" value="PVY83705.1"/>
    <property type="molecule type" value="Genomic_DNA"/>
</dbReference>
<dbReference type="RefSeq" id="WP_089938867.1">
    <property type="nucleotide sequence ID" value="NZ_CAKOEW010000005.1"/>
</dbReference>